<dbReference type="CTD" id="20240847"/>
<gene>
    <name evidence="1" type="ORF">LOTGIDRAFT_168337</name>
</gene>
<keyword evidence="2" id="KW-1185">Reference proteome</keyword>
<accession>V3Z2P3</accession>
<reference evidence="1 2" key="1">
    <citation type="journal article" date="2013" name="Nature">
        <title>Insights into bilaterian evolution from three spiralian genomes.</title>
        <authorList>
            <person name="Simakov O."/>
            <person name="Marletaz F."/>
            <person name="Cho S.J."/>
            <person name="Edsinger-Gonzales E."/>
            <person name="Havlak P."/>
            <person name="Hellsten U."/>
            <person name="Kuo D.H."/>
            <person name="Larsson T."/>
            <person name="Lv J."/>
            <person name="Arendt D."/>
            <person name="Savage R."/>
            <person name="Osoegawa K."/>
            <person name="de Jong P."/>
            <person name="Grimwood J."/>
            <person name="Chapman J.A."/>
            <person name="Shapiro H."/>
            <person name="Aerts A."/>
            <person name="Otillar R.P."/>
            <person name="Terry A.Y."/>
            <person name="Boore J.L."/>
            <person name="Grigoriev I.V."/>
            <person name="Lindberg D.R."/>
            <person name="Seaver E.C."/>
            <person name="Weisblat D.A."/>
            <person name="Putnam N.H."/>
            <person name="Rokhsar D.S."/>
        </authorList>
    </citation>
    <scope>NUCLEOTIDE SEQUENCE [LARGE SCALE GENOMIC DNA]</scope>
</reference>
<name>V3Z2P3_LOTGI</name>
<protein>
    <submittedName>
        <fullName evidence="1">Uncharacterized protein</fullName>
    </submittedName>
</protein>
<dbReference type="RefSeq" id="XP_009064468.1">
    <property type="nucleotide sequence ID" value="XM_009066220.1"/>
</dbReference>
<proteinExistence type="predicted"/>
<evidence type="ECO:0000313" key="2">
    <source>
        <dbReference type="Proteomes" id="UP000030746"/>
    </source>
</evidence>
<dbReference type="GeneID" id="20240847"/>
<dbReference type="EMBL" id="KB203382">
    <property type="protein sequence ID" value="ESO84848.1"/>
    <property type="molecule type" value="Genomic_DNA"/>
</dbReference>
<dbReference type="AlphaFoldDB" id="V3Z2P3"/>
<evidence type="ECO:0000313" key="1">
    <source>
        <dbReference type="EMBL" id="ESO84848.1"/>
    </source>
</evidence>
<dbReference type="HOGENOM" id="CLU_2173829_0_0_1"/>
<dbReference type="KEGG" id="lgi:LOTGIDRAFT_168337"/>
<organism evidence="1 2">
    <name type="scientific">Lottia gigantea</name>
    <name type="common">Giant owl limpet</name>
    <dbReference type="NCBI Taxonomy" id="225164"/>
    <lineage>
        <taxon>Eukaryota</taxon>
        <taxon>Metazoa</taxon>
        <taxon>Spiralia</taxon>
        <taxon>Lophotrochozoa</taxon>
        <taxon>Mollusca</taxon>
        <taxon>Gastropoda</taxon>
        <taxon>Patellogastropoda</taxon>
        <taxon>Lottioidea</taxon>
        <taxon>Lottiidae</taxon>
        <taxon>Lottia</taxon>
    </lineage>
</organism>
<dbReference type="Proteomes" id="UP000030746">
    <property type="component" value="Unassembled WGS sequence"/>
</dbReference>
<sequence>MDKCCRFQPIRSFISQLRGCNVQIEIHDILVERLIIFISIKMKHVVPWLIHITFFYHDFCPGQEFPDVPWQHISVTHNLAGRIVSLKVLKHDQHKTVDIGTFMTLGPDIP</sequence>